<dbReference type="PANTHER" id="PTHR43798:SF33">
    <property type="entry name" value="HYDROLASE, PUTATIVE (AFU_ORTHOLOGUE AFUA_2G14860)-RELATED"/>
    <property type="match status" value="1"/>
</dbReference>
<comment type="caution">
    <text evidence="2">The sequence shown here is derived from an EMBL/GenBank/DDBJ whole genome shotgun (WGS) entry which is preliminary data.</text>
</comment>
<dbReference type="GO" id="GO:0016020">
    <property type="term" value="C:membrane"/>
    <property type="evidence" value="ECO:0007669"/>
    <property type="project" value="TreeGrafter"/>
</dbReference>
<sequence>MQTNASTILKHVRGGNSDAKQCVVFTHGWGCHAADYHHLFDVLKQHSPDFQYLAVDLPGHGSPKDICPEANVTSFAISILETVRQLNLREVYLAGHSMGCRLISKAWQQARQTHGVEIKGLIFLDGSSFKLRPKSEISEDSLTQQEKSLRRIQLFQTMFSDNTPEDFELDFLQHLGSLDKTYIDGLRKSYMGFDQDGLEDVLAKIGRADVPLLSLQSTDISADNERVQLKAGESSKWIELVQEKVPYAEQRVISRSGHFPHVDQPEEVAALIIEFVAKHGSP</sequence>
<evidence type="ECO:0000259" key="1">
    <source>
        <dbReference type="Pfam" id="PF12697"/>
    </source>
</evidence>
<dbReference type="PANTHER" id="PTHR43798">
    <property type="entry name" value="MONOACYLGLYCEROL LIPASE"/>
    <property type="match status" value="1"/>
</dbReference>
<dbReference type="Pfam" id="PF12697">
    <property type="entry name" value="Abhydrolase_6"/>
    <property type="match status" value="1"/>
</dbReference>
<dbReference type="PRINTS" id="PR00412">
    <property type="entry name" value="EPOXHYDRLASE"/>
</dbReference>
<dbReference type="InterPro" id="IPR050266">
    <property type="entry name" value="AB_hydrolase_sf"/>
</dbReference>
<gene>
    <name evidence="2" type="ORF">LTR78_004866</name>
</gene>
<dbReference type="InterPro" id="IPR029058">
    <property type="entry name" value="AB_hydrolase_fold"/>
</dbReference>
<accession>A0AAE0WP25</accession>
<feature type="domain" description="AB hydrolase-1" evidence="1">
    <location>
        <begin position="23"/>
        <end position="270"/>
    </location>
</feature>
<evidence type="ECO:0000313" key="3">
    <source>
        <dbReference type="Proteomes" id="UP001274830"/>
    </source>
</evidence>
<name>A0AAE0WP25_9PEZI</name>
<evidence type="ECO:0000313" key="2">
    <source>
        <dbReference type="EMBL" id="KAK3675356.1"/>
    </source>
</evidence>
<dbReference type="GO" id="GO:0003824">
    <property type="term" value="F:catalytic activity"/>
    <property type="evidence" value="ECO:0007669"/>
    <property type="project" value="InterPro"/>
</dbReference>
<dbReference type="InterPro" id="IPR000073">
    <property type="entry name" value="AB_hydrolase_1"/>
</dbReference>
<dbReference type="SUPFAM" id="SSF53474">
    <property type="entry name" value="alpha/beta-Hydrolases"/>
    <property type="match status" value="1"/>
</dbReference>
<keyword evidence="3" id="KW-1185">Reference proteome</keyword>
<dbReference type="EMBL" id="JAUTXT010000015">
    <property type="protein sequence ID" value="KAK3675356.1"/>
    <property type="molecule type" value="Genomic_DNA"/>
</dbReference>
<reference evidence="2" key="1">
    <citation type="submission" date="2023-07" db="EMBL/GenBank/DDBJ databases">
        <title>Black Yeasts Isolated from many extreme environments.</title>
        <authorList>
            <person name="Coleine C."/>
            <person name="Stajich J.E."/>
            <person name="Selbmann L."/>
        </authorList>
    </citation>
    <scope>NUCLEOTIDE SEQUENCE</scope>
    <source>
        <strain evidence="2">CCFEE 5485</strain>
    </source>
</reference>
<organism evidence="2 3">
    <name type="scientific">Recurvomyces mirabilis</name>
    <dbReference type="NCBI Taxonomy" id="574656"/>
    <lineage>
        <taxon>Eukaryota</taxon>
        <taxon>Fungi</taxon>
        <taxon>Dikarya</taxon>
        <taxon>Ascomycota</taxon>
        <taxon>Pezizomycotina</taxon>
        <taxon>Dothideomycetes</taxon>
        <taxon>Dothideomycetidae</taxon>
        <taxon>Mycosphaerellales</taxon>
        <taxon>Teratosphaeriaceae</taxon>
        <taxon>Recurvomyces</taxon>
    </lineage>
</organism>
<dbReference type="Gene3D" id="3.40.50.1820">
    <property type="entry name" value="alpha/beta hydrolase"/>
    <property type="match status" value="1"/>
</dbReference>
<protein>
    <recommendedName>
        <fullName evidence="1">AB hydrolase-1 domain-containing protein</fullName>
    </recommendedName>
</protein>
<dbReference type="AlphaFoldDB" id="A0AAE0WP25"/>
<dbReference type="Proteomes" id="UP001274830">
    <property type="component" value="Unassembled WGS sequence"/>
</dbReference>
<dbReference type="InterPro" id="IPR000639">
    <property type="entry name" value="Epox_hydrolase-like"/>
</dbReference>
<proteinExistence type="predicted"/>